<feature type="transmembrane region" description="Helical" evidence="7">
    <location>
        <begin position="140"/>
        <end position="163"/>
    </location>
</feature>
<keyword evidence="7" id="KW-0813">Transport</keyword>
<dbReference type="PANTHER" id="PTHR33362:SF5">
    <property type="entry name" value="C4-DICARBOXYLATE TRAP TRANSPORTER LARGE PERMEASE PROTEIN DCTM"/>
    <property type="match status" value="1"/>
</dbReference>
<comment type="subunit">
    <text evidence="7">The complex comprises the extracytoplasmic solute receptor protein and the two transmembrane proteins.</text>
</comment>
<evidence type="ECO:0000256" key="4">
    <source>
        <dbReference type="ARBA" id="ARBA00022692"/>
    </source>
</evidence>
<comment type="caution">
    <text evidence="9">The sequence shown here is derived from an EMBL/GenBank/DDBJ whole genome shotgun (WGS) entry which is preliminary data.</text>
</comment>
<gene>
    <name evidence="9" type="ORF">FHP25_26125</name>
</gene>
<accession>A0A5C8PET9</accession>
<feature type="transmembrane region" description="Helical" evidence="7">
    <location>
        <begin position="115"/>
        <end position="133"/>
    </location>
</feature>
<keyword evidence="6 7" id="KW-0472">Membrane</keyword>
<dbReference type="Pfam" id="PF06808">
    <property type="entry name" value="DctM"/>
    <property type="match status" value="1"/>
</dbReference>
<feature type="transmembrane region" description="Helical" evidence="7">
    <location>
        <begin position="270"/>
        <end position="287"/>
    </location>
</feature>
<keyword evidence="4 7" id="KW-0812">Transmembrane</keyword>
<dbReference type="InterPro" id="IPR010656">
    <property type="entry name" value="DctM"/>
</dbReference>
<dbReference type="PANTHER" id="PTHR33362">
    <property type="entry name" value="SIALIC ACID TRAP TRANSPORTER PERMEASE PROTEIN SIAT-RELATED"/>
    <property type="match status" value="1"/>
</dbReference>
<feature type="transmembrane region" description="Helical" evidence="7">
    <location>
        <begin position="216"/>
        <end position="234"/>
    </location>
</feature>
<dbReference type="EMBL" id="VDUZ01000034">
    <property type="protein sequence ID" value="TXL72310.1"/>
    <property type="molecule type" value="Genomic_DNA"/>
</dbReference>
<evidence type="ECO:0000313" key="10">
    <source>
        <dbReference type="Proteomes" id="UP000321638"/>
    </source>
</evidence>
<comment type="subcellular location">
    <subcellularLocation>
        <location evidence="1 7">Cell inner membrane</location>
        <topology evidence="1 7">Multi-pass membrane protein</topology>
    </subcellularLocation>
</comment>
<comment type="function">
    <text evidence="7">Part of the tripartite ATP-independent periplasmic (TRAP) transport system.</text>
</comment>
<sequence length="424" mass="44650">MLALVVLLFFFVLILAGMPIFGAMGTASLAGVMLLGESDTPLLNLALTIYQTLGNFLLIAVPLYIYAGTLMEVAGLNEKLFKFARVWVGRVPGGLGVATVVACAIFAAICGSSVATAVTIGLVAFPALVKGGYKPPFSGALIAAGGTLGILIPPSIAMIIFGVLTEQSIAQLFVAGALPGVLLAALMALYTMFFSKVAADPEPITWKERIAVTREAIWVLLLPVGVLASIYSGLATATEVAALAVVYVIAVGLWTRTLTRAHFVDATLRATRTSVMIFMMIAFGQALTEFFTLTGLPQLVVDLVAQAGLGFVAVVTLMVLIYILLGTFLEATSMLLVSVPIMFPLAKSIGMHPLAFAVFVVLAVEVAQIHPPFGINLYALSGVGKVHIGRMSISVIPYVIMMIGMMFAIAFFPGIATWLPGTMR</sequence>
<dbReference type="RefSeq" id="WP_147849932.1">
    <property type="nucleotide sequence ID" value="NZ_VDUZ01000034.1"/>
</dbReference>
<evidence type="ECO:0000313" key="9">
    <source>
        <dbReference type="EMBL" id="TXL72310.1"/>
    </source>
</evidence>
<dbReference type="PIRSF" id="PIRSF006066">
    <property type="entry name" value="HI0050"/>
    <property type="match status" value="1"/>
</dbReference>
<dbReference type="GO" id="GO:0022857">
    <property type="term" value="F:transmembrane transporter activity"/>
    <property type="evidence" value="ECO:0007669"/>
    <property type="project" value="UniProtKB-UniRule"/>
</dbReference>
<proteinExistence type="inferred from homology"/>
<dbReference type="GO" id="GO:0005886">
    <property type="term" value="C:plasma membrane"/>
    <property type="evidence" value="ECO:0007669"/>
    <property type="project" value="UniProtKB-SubCell"/>
</dbReference>
<feature type="transmembrane region" description="Helical" evidence="7">
    <location>
        <begin position="45"/>
        <end position="66"/>
    </location>
</feature>
<evidence type="ECO:0000256" key="6">
    <source>
        <dbReference type="ARBA" id="ARBA00023136"/>
    </source>
</evidence>
<feature type="transmembrane region" description="Helical" evidence="7">
    <location>
        <begin position="169"/>
        <end position="195"/>
    </location>
</feature>
<evidence type="ECO:0000256" key="5">
    <source>
        <dbReference type="ARBA" id="ARBA00022989"/>
    </source>
</evidence>
<keyword evidence="10" id="KW-1185">Reference proteome</keyword>
<protein>
    <recommendedName>
        <fullName evidence="7">TRAP transporter large permease protein</fullName>
    </recommendedName>
</protein>
<comment type="similarity">
    <text evidence="7">Belongs to the TRAP transporter large permease family.</text>
</comment>
<keyword evidence="5 7" id="KW-1133">Transmembrane helix</keyword>
<dbReference type="NCBIfam" id="TIGR00786">
    <property type="entry name" value="dctM"/>
    <property type="match status" value="1"/>
</dbReference>
<evidence type="ECO:0000259" key="8">
    <source>
        <dbReference type="Pfam" id="PF06808"/>
    </source>
</evidence>
<feature type="transmembrane region" description="Helical" evidence="7">
    <location>
        <begin position="395"/>
        <end position="419"/>
    </location>
</feature>
<reference evidence="9 10" key="1">
    <citation type="submission" date="2019-06" db="EMBL/GenBank/DDBJ databases">
        <title>New taxonomy in bacterial strain CC-CFT640, isolated from vineyard.</title>
        <authorList>
            <person name="Lin S.-Y."/>
            <person name="Tsai C.-F."/>
            <person name="Young C.-C."/>
        </authorList>
    </citation>
    <scope>NUCLEOTIDE SEQUENCE [LARGE SCALE GENOMIC DNA]</scope>
    <source>
        <strain evidence="9 10">CC-CFT640</strain>
    </source>
</reference>
<feature type="transmembrane region" description="Helical" evidence="7">
    <location>
        <begin position="307"/>
        <end position="329"/>
    </location>
</feature>
<evidence type="ECO:0000256" key="2">
    <source>
        <dbReference type="ARBA" id="ARBA00022475"/>
    </source>
</evidence>
<evidence type="ECO:0000256" key="1">
    <source>
        <dbReference type="ARBA" id="ARBA00004429"/>
    </source>
</evidence>
<feature type="transmembrane region" description="Helical" evidence="7">
    <location>
        <begin position="87"/>
        <end position="109"/>
    </location>
</feature>
<name>A0A5C8PET9_9HYPH</name>
<keyword evidence="3 7" id="KW-0997">Cell inner membrane</keyword>
<organism evidence="9 10">
    <name type="scientific">Vineibacter terrae</name>
    <dbReference type="NCBI Taxonomy" id="2586908"/>
    <lineage>
        <taxon>Bacteria</taxon>
        <taxon>Pseudomonadati</taxon>
        <taxon>Pseudomonadota</taxon>
        <taxon>Alphaproteobacteria</taxon>
        <taxon>Hyphomicrobiales</taxon>
        <taxon>Vineibacter</taxon>
    </lineage>
</organism>
<evidence type="ECO:0000256" key="3">
    <source>
        <dbReference type="ARBA" id="ARBA00022519"/>
    </source>
</evidence>
<feature type="domain" description="TRAP C4-dicarboxylate transport system permease DctM subunit" evidence="8">
    <location>
        <begin position="8"/>
        <end position="415"/>
    </location>
</feature>
<dbReference type="OrthoDB" id="7350150at2"/>
<dbReference type="InterPro" id="IPR004681">
    <property type="entry name" value="TRAP_DctM"/>
</dbReference>
<dbReference type="AlphaFoldDB" id="A0A5C8PET9"/>
<keyword evidence="2" id="KW-1003">Cell membrane</keyword>
<evidence type="ECO:0000256" key="7">
    <source>
        <dbReference type="RuleBase" id="RU369079"/>
    </source>
</evidence>
<dbReference type="Proteomes" id="UP000321638">
    <property type="component" value="Unassembled WGS sequence"/>
</dbReference>
<feature type="transmembrane region" description="Helical" evidence="7">
    <location>
        <begin position="240"/>
        <end position="258"/>
    </location>
</feature>
<feature type="transmembrane region" description="Helical" evidence="7">
    <location>
        <begin position="349"/>
        <end position="370"/>
    </location>
</feature>